<evidence type="ECO:0000313" key="3">
    <source>
        <dbReference type="Proteomes" id="UP000235598"/>
    </source>
</evidence>
<dbReference type="Proteomes" id="UP000235598">
    <property type="component" value="Unassembled WGS sequence"/>
</dbReference>
<reference evidence="2 3" key="1">
    <citation type="submission" date="2017-09" db="EMBL/GenBank/DDBJ databases">
        <title>Bacterial strain isolated from the female urinary microbiota.</title>
        <authorList>
            <person name="Thomas-White K."/>
            <person name="Kumar N."/>
            <person name="Forster S."/>
            <person name="Putonti C."/>
            <person name="Lawley T."/>
            <person name="Wolfe A.J."/>
        </authorList>
    </citation>
    <scope>NUCLEOTIDE SEQUENCE [LARGE SCALE GENOMIC DNA]</scope>
    <source>
        <strain evidence="2 3">UMB1301</strain>
    </source>
</reference>
<accession>A0A2N6VP87</accession>
<dbReference type="EMBL" id="PNHK01000001">
    <property type="protein sequence ID" value="PMD05950.1"/>
    <property type="molecule type" value="Genomic_DNA"/>
</dbReference>
<dbReference type="OrthoDB" id="4804357at2"/>
<name>A0A2N6VP87_9MICO</name>
<dbReference type="InterPro" id="IPR036390">
    <property type="entry name" value="WH_DNA-bd_sf"/>
</dbReference>
<feature type="domain" description="Transcription regulator PadR N-terminal" evidence="1">
    <location>
        <begin position="33"/>
        <end position="105"/>
    </location>
</feature>
<dbReference type="RefSeq" id="WP_102237608.1">
    <property type="nucleotide sequence ID" value="NZ_PNHK01000001.1"/>
</dbReference>
<dbReference type="InterPro" id="IPR036388">
    <property type="entry name" value="WH-like_DNA-bd_sf"/>
</dbReference>
<comment type="caution">
    <text evidence="2">The sequence shown here is derived from an EMBL/GenBank/DDBJ whole genome shotgun (WGS) entry which is preliminary data.</text>
</comment>
<dbReference type="SUPFAM" id="SSF46785">
    <property type="entry name" value="Winged helix' DNA-binding domain"/>
    <property type="match status" value="1"/>
</dbReference>
<dbReference type="Gene3D" id="1.10.10.10">
    <property type="entry name" value="Winged helix-like DNA-binding domain superfamily/Winged helix DNA-binding domain"/>
    <property type="match status" value="1"/>
</dbReference>
<evidence type="ECO:0000313" key="2">
    <source>
        <dbReference type="EMBL" id="PMD05950.1"/>
    </source>
</evidence>
<sequence length="117" mass="13272">MAPTHQPELDEWLEHKVSSWVETYKKAMLTPTVLAIVEAHETLTVQELNSRIEADMGWQLTERGLYRTIKRLEDSEFLSITSEEAPRTGAKRKVISLSPLGSRMLAGVRQNLVQLPS</sequence>
<gene>
    <name evidence="2" type="ORF">CJ199_00625</name>
</gene>
<dbReference type="AlphaFoldDB" id="A0A2N6VP87"/>
<evidence type="ECO:0000259" key="1">
    <source>
        <dbReference type="Pfam" id="PF03551"/>
    </source>
</evidence>
<protein>
    <recommendedName>
        <fullName evidence="1">Transcription regulator PadR N-terminal domain-containing protein</fullName>
    </recommendedName>
</protein>
<dbReference type="InterPro" id="IPR005149">
    <property type="entry name" value="Tscrpt_reg_PadR_N"/>
</dbReference>
<proteinExistence type="predicted"/>
<dbReference type="Pfam" id="PF03551">
    <property type="entry name" value="PadR"/>
    <property type="match status" value="1"/>
</dbReference>
<organism evidence="2 3">
    <name type="scientific">Brevibacterium paucivorans</name>
    <dbReference type="NCBI Taxonomy" id="170994"/>
    <lineage>
        <taxon>Bacteria</taxon>
        <taxon>Bacillati</taxon>
        <taxon>Actinomycetota</taxon>
        <taxon>Actinomycetes</taxon>
        <taxon>Micrococcales</taxon>
        <taxon>Brevibacteriaceae</taxon>
        <taxon>Brevibacterium</taxon>
    </lineage>
</organism>